<accession>A0A644VV31</accession>
<organism evidence="1">
    <name type="scientific">bioreactor metagenome</name>
    <dbReference type="NCBI Taxonomy" id="1076179"/>
    <lineage>
        <taxon>unclassified sequences</taxon>
        <taxon>metagenomes</taxon>
        <taxon>ecological metagenomes</taxon>
    </lineage>
</organism>
<proteinExistence type="predicted"/>
<evidence type="ECO:0000313" key="1">
    <source>
        <dbReference type="EMBL" id="MPL95080.1"/>
    </source>
</evidence>
<comment type="caution">
    <text evidence="1">The sequence shown here is derived from an EMBL/GenBank/DDBJ whole genome shotgun (WGS) entry which is preliminary data.</text>
</comment>
<protein>
    <submittedName>
        <fullName evidence="1">Uncharacterized protein</fullName>
    </submittedName>
</protein>
<name>A0A644VV31_9ZZZZ</name>
<reference evidence="1" key="1">
    <citation type="submission" date="2019-08" db="EMBL/GenBank/DDBJ databases">
        <authorList>
            <person name="Kucharzyk K."/>
            <person name="Murdoch R.W."/>
            <person name="Higgins S."/>
            <person name="Loffler F."/>
        </authorList>
    </citation>
    <scope>NUCLEOTIDE SEQUENCE</scope>
</reference>
<sequence>MYEIENIFAAPIDVDGICVVKPILLSEFKRPGATEKYQKYRQYLSILAMSSEDILEMFKENKIISDYDKSAVSQFSQFDLFTSIPYFRELFHEALSFFVVEELSWSDTIKSFLVSGKDLGAVVNGDVYKKVRRAILESNYINIEDETSEAKVANSRAKSILEKLAAGRKKKAVAQASKSPPLDSIISSVCTYSNGYTLLNIGDLSVYQLFDQFMRLGSKVQLDTFSLRWAAWGKDPFDFTLWYKNLKGEN</sequence>
<dbReference type="EMBL" id="VSSQ01000453">
    <property type="protein sequence ID" value="MPL95080.1"/>
    <property type="molecule type" value="Genomic_DNA"/>
</dbReference>
<gene>
    <name evidence="1" type="ORF">SDC9_41243</name>
</gene>
<dbReference type="AlphaFoldDB" id="A0A644VV31"/>